<organism evidence="1">
    <name type="scientific">hydrothermal vent metagenome</name>
    <dbReference type="NCBI Taxonomy" id="652676"/>
    <lineage>
        <taxon>unclassified sequences</taxon>
        <taxon>metagenomes</taxon>
        <taxon>ecological metagenomes</taxon>
    </lineage>
</organism>
<accession>A0A3B0QKX7</accession>
<evidence type="ECO:0000313" key="1">
    <source>
        <dbReference type="EMBL" id="VAV82484.1"/>
    </source>
</evidence>
<proteinExistence type="predicted"/>
<name>A0A3B0QKX7_9ZZZZ</name>
<dbReference type="EMBL" id="UOEA01000019">
    <property type="protein sequence ID" value="VAV82484.1"/>
    <property type="molecule type" value="Genomic_DNA"/>
</dbReference>
<gene>
    <name evidence="1" type="ORF">MNBD_DELTA01-32</name>
</gene>
<reference evidence="1" key="1">
    <citation type="submission" date="2018-06" db="EMBL/GenBank/DDBJ databases">
        <authorList>
            <person name="Zhirakovskaya E."/>
        </authorList>
    </citation>
    <scope>NUCLEOTIDE SEQUENCE</scope>
</reference>
<sequence>MVQHGSSDKEWQLAKREALKVLRECAEMEETIFYSDLVTEIKSVKFLCFRQPFFKFLAELSTEENETDKGMFTVLVVRKKDRRPGNGFFVLAKKLRYRFRSEEQFVKKQRKKIFEFYFKSN</sequence>
<protein>
    <submittedName>
        <fullName evidence="1">Uncharacterized protein</fullName>
    </submittedName>
</protein>
<dbReference type="AlphaFoldDB" id="A0A3B0QKX7"/>